<feature type="binding site" evidence="7">
    <location>
        <position position="113"/>
    </location>
    <ligand>
        <name>NAD(+)</name>
        <dbReference type="ChEBI" id="CHEBI:57540"/>
    </ligand>
</feature>
<comment type="subcellular location">
    <subcellularLocation>
        <location evidence="7">Cytoplasm</location>
    </subcellularLocation>
</comment>
<comment type="function">
    <text evidence="7">Catalyzes the conversion of lactate to pyruvate.</text>
</comment>
<evidence type="ECO:0000313" key="13">
    <source>
        <dbReference type="Proteomes" id="UP000216825"/>
    </source>
</evidence>
<dbReference type="GO" id="GO:0005737">
    <property type="term" value="C:cytoplasm"/>
    <property type="evidence" value="ECO:0007669"/>
    <property type="project" value="UniProtKB-SubCell"/>
</dbReference>
<evidence type="ECO:0000256" key="8">
    <source>
        <dbReference type="PIRSR" id="PIRSR000102-1"/>
    </source>
</evidence>
<accession>A0A7D7Q7L1</accession>
<dbReference type="GO" id="GO:0006096">
    <property type="term" value="P:glycolytic process"/>
    <property type="evidence" value="ECO:0007669"/>
    <property type="project" value="UniProtKB-UniRule"/>
</dbReference>
<keyword evidence="7" id="KW-0963">Cytoplasm</keyword>
<dbReference type="HAMAP" id="MF_00488">
    <property type="entry name" value="Lactate_dehydrog"/>
    <property type="match status" value="1"/>
</dbReference>
<comment type="activity regulation">
    <text evidence="7">Allosterically activated by fructose 1,6-bisphosphate (FBP).</text>
</comment>
<dbReference type="GO" id="GO:0004459">
    <property type="term" value="F:L-lactate dehydrogenase (NAD+) activity"/>
    <property type="evidence" value="ECO:0007669"/>
    <property type="project" value="UniProtKB-UniRule"/>
</dbReference>
<dbReference type="UniPathway" id="UPA00554">
    <property type="reaction ID" value="UER00611"/>
</dbReference>
<reference evidence="12 13" key="2">
    <citation type="submission" date="2020-07" db="EMBL/GenBank/DDBJ databases">
        <title>Genome of starter culture bacteria Kocuria salsicia reveals its technological properties and safety for usage in meat industry.</title>
        <authorList>
            <person name="Michael M."/>
            <person name="Konstantin K."/>
            <person name="Evgenii K."/>
            <person name="Galina S."/>
            <person name="Oksana K."/>
            <person name="Andrei L."/>
        </authorList>
    </citation>
    <scope>NUCLEOTIDE SEQUENCE [LARGE SCALE GENOMIC DNA]</scope>
    <source>
        <strain evidence="12 13">80</strain>
    </source>
</reference>
<feature type="binding site" evidence="7">
    <location>
        <position position="242"/>
    </location>
    <ligand>
        <name>substrate</name>
    </ligand>
</feature>
<feature type="binding site" evidence="7">
    <location>
        <begin position="91"/>
        <end position="92"/>
    </location>
    <ligand>
        <name>NAD(+)</name>
        <dbReference type="ChEBI" id="CHEBI:57540"/>
    </ligand>
</feature>
<feature type="domain" description="Lactate/malate dehydrogenase N-terminal" evidence="10">
    <location>
        <begin position="15"/>
        <end position="153"/>
    </location>
</feature>
<evidence type="ECO:0000313" key="12">
    <source>
        <dbReference type="EMBL" id="QMS55503.1"/>
    </source>
</evidence>
<dbReference type="RefSeq" id="WP_179229906.1">
    <property type="nucleotide sequence ID" value="NZ_CP059343.1"/>
</dbReference>
<protein>
    <recommendedName>
        <fullName evidence="3 7">L-lactate dehydrogenase</fullName>
        <shortName evidence="7">L-LDH</shortName>
        <ecNumber evidence="3 7">1.1.1.27</ecNumber>
    </recommendedName>
</protein>
<dbReference type="GO" id="GO:0006089">
    <property type="term" value="P:lactate metabolic process"/>
    <property type="evidence" value="ECO:0007669"/>
    <property type="project" value="TreeGrafter"/>
</dbReference>
<dbReference type="PROSITE" id="PS00064">
    <property type="entry name" value="L_LDH"/>
    <property type="match status" value="1"/>
</dbReference>
<keyword evidence="4 7" id="KW-0560">Oxidoreductase</keyword>
<evidence type="ECO:0000259" key="10">
    <source>
        <dbReference type="Pfam" id="PF00056"/>
    </source>
</evidence>
<dbReference type="NCBIfam" id="TIGR01771">
    <property type="entry name" value="L-LDH-NAD"/>
    <property type="match status" value="1"/>
</dbReference>
<sequence>MTPVNASIETTVRRTKIGVVGAGSVGTSLAYAAMIRGVSTDIALYDLQTAKVEAEALDLSHGQMFTPGVRVEGSDDVAVLKDSDIILVTAGAKQKPGQTRLDLAGANTAILKSLMPQLVEQAPQAVYVLVTNPCDVLTVVAQRITGLPYQRVLSSGTVLDTSRLRWLIGSEAQVNTSSVHAYIIGEHGDTEFPVWSSATIGQVPLREWEVDGRRPFTEERLEGLREEVINAAYRVIQGKGATNYAIGLSGARIAEAVLKDQHAVMSVSTVLEDYRGISGVALSVPSVVGGTGVGQRLQIPMGEREEQQLHASADAMRKTLSDLGF</sequence>
<evidence type="ECO:0000256" key="2">
    <source>
        <dbReference type="ARBA" id="ARBA00006054"/>
    </source>
</evidence>
<comment type="caution">
    <text evidence="7">Lacks conserved residue(s) required for the propagation of feature annotation.</text>
</comment>
<dbReference type="InterPro" id="IPR001236">
    <property type="entry name" value="Lactate/malate_DH_N"/>
</dbReference>
<comment type="pathway">
    <text evidence="1 7">Fermentation; pyruvate fermentation to lactate; (S)-lactate from pyruvate: step 1/1.</text>
</comment>
<dbReference type="InterPro" id="IPR011304">
    <property type="entry name" value="L-lactate_DH"/>
</dbReference>
<evidence type="ECO:0000256" key="1">
    <source>
        <dbReference type="ARBA" id="ARBA00004843"/>
    </source>
</evidence>
<evidence type="ECO:0000256" key="4">
    <source>
        <dbReference type="ARBA" id="ARBA00023002"/>
    </source>
</evidence>
<dbReference type="Pfam" id="PF02866">
    <property type="entry name" value="Ldh_1_C"/>
    <property type="match status" value="1"/>
</dbReference>
<feature type="binding site" evidence="7">
    <location>
        <position position="165"/>
    </location>
    <ligand>
        <name>beta-D-fructose 1,6-bisphosphate</name>
        <dbReference type="ChEBI" id="CHEBI:32966"/>
        <note>allosteric activator</note>
    </ligand>
</feature>
<evidence type="ECO:0000259" key="11">
    <source>
        <dbReference type="Pfam" id="PF02866"/>
    </source>
</evidence>
<evidence type="ECO:0000256" key="6">
    <source>
        <dbReference type="ARBA" id="ARBA00049258"/>
    </source>
</evidence>
<dbReference type="PANTHER" id="PTHR43128:SF16">
    <property type="entry name" value="L-LACTATE DEHYDROGENASE"/>
    <property type="match status" value="1"/>
</dbReference>
<feature type="binding site" evidence="7">
    <location>
        <position position="180"/>
    </location>
    <ligand>
        <name>beta-D-fructose 1,6-bisphosphate</name>
        <dbReference type="ChEBI" id="CHEBI:32966"/>
        <note>allosteric activator</note>
    </ligand>
</feature>
<proteinExistence type="inferred from homology"/>
<feature type="binding site" evidence="7 9">
    <location>
        <position position="46"/>
    </location>
    <ligand>
        <name>NAD(+)</name>
        <dbReference type="ChEBI" id="CHEBI:57540"/>
    </ligand>
</feature>
<dbReference type="SUPFAM" id="SSF56327">
    <property type="entry name" value="LDH C-terminal domain-like"/>
    <property type="match status" value="1"/>
</dbReference>
<keyword evidence="13" id="KW-1185">Reference proteome</keyword>
<dbReference type="InterPro" id="IPR018177">
    <property type="entry name" value="L-lactate_DH_AS"/>
</dbReference>
<feature type="modified residue" description="Phosphotyrosine" evidence="7">
    <location>
        <position position="233"/>
    </location>
</feature>
<dbReference type="KEGG" id="kvr:CIB50_0000187"/>
<evidence type="ECO:0000256" key="9">
    <source>
        <dbReference type="PIRSR" id="PIRSR000102-3"/>
    </source>
</evidence>
<feature type="binding site" evidence="7 9">
    <location>
        <begin position="130"/>
        <end position="132"/>
    </location>
    <ligand>
        <name>NAD(+)</name>
        <dbReference type="ChEBI" id="CHEBI:57540"/>
    </ligand>
</feature>
<comment type="catalytic activity">
    <reaction evidence="6 7">
        <text>(S)-lactate + NAD(+) = pyruvate + NADH + H(+)</text>
        <dbReference type="Rhea" id="RHEA:23444"/>
        <dbReference type="ChEBI" id="CHEBI:15361"/>
        <dbReference type="ChEBI" id="CHEBI:15378"/>
        <dbReference type="ChEBI" id="CHEBI:16651"/>
        <dbReference type="ChEBI" id="CHEBI:57540"/>
        <dbReference type="ChEBI" id="CHEBI:57945"/>
        <dbReference type="EC" id="1.1.1.27"/>
    </reaction>
</comment>
<feature type="binding site" evidence="7">
    <location>
        <position position="51"/>
    </location>
    <ligand>
        <name>NAD(+)</name>
        <dbReference type="ChEBI" id="CHEBI:57540"/>
    </ligand>
</feature>
<dbReference type="InterPro" id="IPR036291">
    <property type="entry name" value="NAD(P)-bd_dom_sf"/>
</dbReference>
<organism evidence="12 13">
    <name type="scientific">Kocuria varians</name>
    <name type="common">Micrococcus varians</name>
    <dbReference type="NCBI Taxonomy" id="1272"/>
    <lineage>
        <taxon>Bacteria</taxon>
        <taxon>Bacillati</taxon>
        <taxon>Actinomycetota</taxon>
        <taxon>Actinomycetes</taxon>
        <taxon>Micrococcales</taxon>
        <taxon>Micrococcaceae</taxon>
        <taxon>Kocuria</taxon>
    </lineage>
</organism>
<dbReference type="InterPro" id="IPR001557">
    <property type="entry name" value="L-lactate/malate_DH"/>
</dbReference>
<dbReference type="AlphaFoldDB" id="A0A7D7Q7L1"/>
<feature type="domain" description="Lactate/malate dehydrogenase C-terminal" evidence="11">
    <location>
        <begin position="157"/>
        <end position="320"/>
    </location>
</feature>
<dbReference type="Gene3D" id="3.40.50.720">
    <property type="entry name" value="NAD(P)-binding Rossmann-like Domain"/>
    <property type="match status" value="1"/>
</dbReference>
<evidence type="ECO:0000256" key="7">
    <source>
        <dbReference type="HAMAP-Rule" id="MF_00488"/>
    </source>
</evidence>
<evidence type="ECO:0000256" key="3">
    <source>
        <dbReference type="ARBA" id="ARBA00012967"/>
    </source>
</evidence>
<evidence type="ECO:0000256" key="5">
    <source>
        <dbReference type="ARBA" id="ARBA00023027"/>
    </source>
</evidence>
<dbReference type="Proteomes" id="UP000216825">
    <property type="component" value="Chromosome"/>
</dbReference>
<feature type="binding site" evidence="7">
    <location>
        <position position="100"/>
    </location>
    <ligand>
        <name>substrate</name>
    </ligand>
</feature>
<keyword evidence="5 7" id="KW-0520">NAD</keyword>
<feature type="binding site" evidence="7">
    <location>
        <position position="94"/>
    </location>
    <ligand>
        <name>substrate</name>
    </ligand>
</feature>
<name>A0A7D7Q7L1_KOCVA</name>
<dbReference type="EC" id="1.1.1.27" evidence="3 7"/>
<dbReference type="PRINTS" id="PR00086">
    <property type="entry name" value="LLDHDRGNASE"/>
</dbReference>
<keyword evidence="7" id="KW-0021">Allosteric enzyme</keyword>
<feature type="binding site" evidence="7">
    <location>
        <begin position="132"/>
        <end position="135"/>
    </location>
    <ligand>
        <name>substrate</name>
    </ligand>
</feature>
<dbReference type="CDD" id="cd05292">
    <property type="entry name" value="LDH_2"/>
    <property type="match status" value="1"/>
</dbReference>
<feature type="binding site" evidence="9">
    <location>
        <begin position="21"/>
        <end position="26"/>
    </location>
    <ligand>
        <name>NAD(+)</name>
        <dbReference type="ChEBI" id="CHEBI:57540"/>
    </ligand>
</feature>
<dbReference type="InterPro" id="IPR022383">
    <property type="entry name" value="Lactate/malate_DH_C"/>
</dbReference>
<dbReference type="Pfam" id="PF00056">
    <property type="entry name" value="Ldh_1_N"/>
    <property type="match status" value="1"/>
</dbReference>
<reference evidence="13" key="1">
    <citation type="submission" date="2017-08" db="EMBL/GenBank/DDBJ databases">
        <title>Draft Genome Sequence of Kocuria varians 80.</title>
        <authorList>
            <person name="Minaev M."/>
            <person name="Kurbakov K.A."/>
            <person name="Solodovnikova G.I."/>
            <person name="Kuznetsova O.A."/>
            <person name="Lisitsyn A.B."/>
        </authorList>
    </citation>
    <scope>NUCLEOTIDE SEQUENCE [LARGE SCALE GENOMIC DNA]</scope>
    <source>
        <strain evidence="13">80</strain>
    </source>
</reference>
<dbReference type="EMBL" id="CP059343">
    <property type="protein sequence ID" value="QMS55503.1"/>
    <property type="molecule type" value="Genomic_DNA"/>
</dbReference>
<dbReference type="PANTHER" id="PTHR43128">
    <property type="entry name" value="L-2-HYDROXYCARBOXYLATE DEHYDROGENASE (NAD(P)(+))"/>
    <property type="match status" value="1"/>
</dbReference>
<feature type="binding site" evidence="7">
    <location>
        <position position="155"/>
    </location>
    <ligand>
        <name>NAD(+)</name>
        <dbReference type="ChEBI" id="CHEBI:57540"/>
    </ligand>
</feature>
<gene>
    <name evidence="12" type="primary">ldh2</name>
    <name evidence="7" type="synonym">ldh</name>
    <name evidence="12" type="ORF">CIB50_0000187</name>
</gene>
<dbReference type="InterPro" id="IPR015955">
    <property type="entry name" value="Lactate_DH/Glyco_Ohase_4_C"/>
</dbReference>
<feature type="active site" description="Proton acceptor" evidence="7 8">
    <location>
        <position position="187"/>
    </location>
</feature>
<comment type="similarity">
    <text evidence="2 7">Belongs to the LDH/MDH superfamily. LDH family.</text>
</comment>
<dbReference type="SUPFAM" id="SSF51735">
    <property type="entry name" value="NAD(P)-binding Rossmann-fold domains"/>
    <property type="match status" value="1"/>
</dbReference>
<feature type="binding site" evidence="7">
    <location>
        <position position="25"/>
    </location>
    <ligand>
        <name>NAD(+)</name>
        <dbReference type="ChEBI" id="CHEBI:57540"/>
    </ligand>
</feature>
<feature type="binding site" evidence="9">
    <location>
        <position position="107"/>
    </location>
    <ligand>
        <name>NAD(+)</name>
        <dbReference type="ChEBI" id="CHEBI:57540"/>
    </ligand>
</feature>
<dbReference type="PIRSF" id="PIRSF000102">
    <property type="entry name" value="Lac_mal_DH"/>
    <property type="match status" value="1"/>
</dbReference>
<keyword evidence="7" id="KW-0597">Phosphoprotein</keyword>
<feature type="binding site" evidence="7">
    <location>
        <begin position="160"/>
        <end position="163"/>
    </location>
    <ligand>
        <name>substrate</name>
    </ligand>
</feature>
<dbReference type="Gene3D" id="3.90.110.10">
    <property type="entry name" value="Lactate dehydrogenase/glycoside hydrolase, family 4, C-terminal"/>
    <property type="match status" value="1"/>
</dbReference>
<comment type="subunit">
    <text evidence="7">Homotetramer.</text>
</comment>